<dbReference type="AlphaFoldDB" id="A0A0Q1BE93"/>
<proteinExistence type="predicted"/>
<dbReference type="Proteomes" id="UP000050443">
    <property type="component" value="Unassembled WGS sequence"/>
</dbReference>
<comment type="caution">
    <text evidence="1">The sequence shown here is derived from an EMBL/GenBank/DDBJ whole genome shotgun (WGS) entry which is preliminary data.</text>
</comment>
<organism evidence="1 2">
    <name type="scientific">Flavobacterium aquidurense</name>
    <dbReference type="NCBI Taxonomy" id="362413"/>
    <lineage>
        <taxon>Bacteria</taxon>
        <taxon>Pseudomonadati</taxon>
        <taxon>Bacteroidota</taxon>
        <taxon>Flavobacteriia</taxon>
        <taxon>Flavobacteriales</taxon>
        <taxon>Flavobacteriaceae</taxon>
        <taxon>Flavobacterium</taxon>
    </lineage>
</organism>
<gene>
    <name evidence="1" type="ORF">RC62_2065</name>
</gene>
<sequence>MLFRTTNYKFNNNEVGFLDYSLSNMLCVLPGKRFSTD</sequence>
<evidence type="ECO:0000313" key="2">
    <source>
        <dbReference type="Proteomes" id="UP000050443"/>
    </source>
</evidence>
<accession>A0A0Q1BE93</accession>
<dbReference type="PATRIC" id="fig|362413.3.peg.2011"/>
<evidence type="ECO:0000313" key="1">
    <source>
        <dbReference type="EMBL" id="KQB38705.1"/>
    </source>
</evidence>
<reference evidence="1 2" key="1">
    <citation type="submission" date="2014-09" db="EMBL/GenBank/DDBJ databases">
        <title>Genome sequence of Flavobacterium aquidurense RC62.</title>
        <authorList>
            <person name="Kim J.F."/>
            <person name="Kwak M.-J."/>
        </authorList>
    </citation>
    <scope>NUCLEOTIDE SEQUENCE [LARGE SCALE GENOMIC DNA]</scope>
    <source>
        <strain evidence="1 2">RC62</strain>
    </source>
</reference>
<protein>
    <submittedName>
        <fullName evidence="1">Uncharacterized protein</fullName>
    </submittedName>
</protein>
<name>A0A0Q1BE93_9FLAO</name>
<dbReference type="EMBL" id="JRLF01000014">
    <property type="protein sequence ID" value="KQB38705.1"/>
    <property type="molecule type" value="Genomic_DNA"/>
</dbReference>
<dbReference type="STRING" id="362413.RC62_2065"/>